<organism evidence="2 3">
    <name type="scientific">Streptomyces blastmyceticus</name>
    <dbReference type="NCBI Taxonomy" id="68180"/>
    <lineage>
        <taxon>Bacteria</taxon>
        <taxon>Bacillati</taxon>
        <taxon>Actinomycetota</taxon>
        <taxon>Actinomycetes</taxon>
        <taxon>Kitasatosporales</taxon>
        <taxon>Streptomycetaceae</taxon>
        <taxon>Streptomyces</taxon>
    </lineage>
</organism>
<evidence type="ECO:0000259" key="1">
    <source>
        <dbReference type="SMART" id="SM00824"/>
    </source>
</evidence>
<evidence type="ECO:0000313" key="3">
    <source>
        <dbReference type="Proteomes" id="UP001500063"/>
    </source>
</evidence>
<dbReference type="EMBL" id="BAAABW010000017">
    <property type="protein sequence ID" value="GAA0353650.1"/>
    <property type="molecule type" value="Genomic_DNA"/>
</dbReference>
<proteinExistence type="predicted"/>
<reference evidence="2 3" key="1">
    <citation type="journal article" date="2019" name="Int. J. Syst. Evol. Microbiol.">
        <title>The Global Catalogue of Microorganisms (GCM) 10K type strain sequencing project: providing services to taxonomists for standard genome sequencing and annotation.</title>
        <authorList>
            <consortium name="The Broad Institute Genomics Platform"/>
            <consortium name="The Broad Institute Genome Sequencing Center for Infectious Disease"/>
            <person name="Wu L."/>
            <person name="Ma J."/>
        </authorList>
    </citation>
    <scope>NUCLEOTIDE SEQUENCE [LARGE SCALE GENOMIC DNA]</scope>
    <source>
        <strain evidence="2 3">JCM 4565</strain>
    </source>
</reference>
<feature type="domain" description="Thioesterase TesA-like" evidence="1">
    <location>
        <begin position="1"/>
        <end position="94"/>
    </location>
</feature>
<dbReference type="Proteomes" id="UP001500063">
    <property type="component" value="Unassembled WGS sequence"/>
</dbReference>
<protein>
    <recommendedName>
        <fullName evidence="1">Thioesterase TesA-like domain-containing protein</fullName>
    </recommendedName>
</protein>
<keyword evidence="3" id="KW-1185">Reference proteome</keyword>
<accession>A0ABN0X2R2</accession>
<comment type="caution">
    <text evidence="2">The sequence shown here is derived from an EMBL/GenBank/DDBJ whole genome shotgun (WGS) entry which is preliminary data.</text>
</comment>
<sequence>MGEQFDTAVDDMSMAALGAYTRMTRGWSPQPTGVPTLLVRATEPMPLHSDSNGGGADWRTSWLDPYDVVDVPGNHWSMNEDHARTTAEAVRAWLGTLDGADG</sequence>
<dbReference type="SUPFAM" id="SSF53474">
    <property type="entry name" value="alpha/beta-Hydrolases"/>
    <property type="match status" value="1"/>
</dbReference>
<evidence type="ECO:0000313" key="2">
    <source>
        <dbReference type="EMBL" id="GAA0353650.1"/>
    </source>
</evidence>
<dbReference type="InterPro" id="IPR029058">
    <property type="entry name" value="AB_hydrolase_fold"/>
</dbReference>
<dbReference type="Gene3D" id="3.40.50.1820">
    <property type="entry name" value="alpha/beta hydrolase"/>
    <property type="match status" value="1"/>
</dbReference>
<name>A0ABN0X2R2_9ACTN</name>
<dbReference type="InterPro" id="IPR020802">
    <property type="entry name" value="TesA-like"/>
</dbReference>
<gene>
    <name evidence="2" type="ORF">GCM10010319_33520</name>
</gene>
<dbReference type="SMART" id="SM00824">
    <property type="entry name" value="PKS_TE"/>
    <property type="match status" value="1"/>
</dbReference>